<organism evidence="1 2">
    <name type="scientific">Nonomuraea aridisoli</name>
    <dbReference type="NCBI Taxonomy" id="2070368"/>
    <lineage>
        <taxon>Bacteria</taxon>
        <taxon>Bacillati</taxon>
        <taxon>Actinomycetota</taxon>
        <taxon>Actinomycetes</taxon>
        <taxon>Streptosporangiales</taxon>
        <taxon>Streptosporangiaceae</taxon>
        <taxon>Nonomuraea</taxon>
    </lineage>
</organism>
<keyword evidence="1" id="KW-0378">Hydrolase</keyword>
<proteinExistence type="predicted"/>
<reference evidence="1 2" key="1">
    <citation type="submission" date="2018-01" db="EMBL/GenBank/DDBJ databases">
        <title>Draft genome sequence of Nonomuraea sp. KC333.</title>
        <authorList>
            <person name="Sahin N."/>
            <person name="Saygin H."/>
            <person name="Ay H."/>
        </authorList>
    </citation>
    <scope>NUCLEOTIDE SEQUENCE [LARGE SCALE GENOMIC DNA]</scope>
    <source>
        <strain evidence="1 2">KC333</strain>
    </source>
</reference>
<evidence type="ECO:0000313" key="2">
    <source>
        <dbReference type="Proteomes" id="UP000249304"/>
    </source>
</evidence>
<gene>
    <name evidence="1" type="ORF">C1J01_43680</name>
</gene>
<dbReference type="EMBL" id="POUD01000359">
    <property type="protein sequence ID" value="PZG05260.1"/>
    <property type="molecule type" value="Genomic_DNA"/>
</dbReference>
<feature type="non-terminal residue" evidence="1">
    <location>
        <position position="1"/>
    </location>
</feature>
<dbReference type="InterPro" id="IPR029058">
    <property type="entry name" value="AB_hydrolase_fold"/>
</dbReference>
<dbReference type="Gene3D" id="3.40.50.1820">
    <property type="entry name" value="alpha/beta hydrolase"/>
    <property type="match status" value="1"/>
</dbReference>
<evidence type="ECO:0000313" key="1">
    <source>
        <dbReference type="EMBL" id="PZG05260.1"/>
    </source>
</evidence>
<sequence length="59" mass="6424">YMLIPTGDKNIPPAAQHFMADRAHARATVEVKNASHAVLVSQPTTVANLIERAARDTTR</sequence>
<name>A0A2W2DVU4_9ACTN</name>
<dbReference type="SUPFAM" id="SSF53474">
    <property type="entry name" value="alpha/beta-Hydrolases"/>
    <property type="match status" value="1"/>
</dbReference>
<dbReference type="Proteomes" id="UP000249304">
    <property type="component" value="Unassembled WGS sequence"/>
</dbReference>
<comment type="caution">
    <text evidence="1">The sequence shown here is derived from an EMBL/GenBank/DDBJ whole genome shotgun (WGS) entry which is preliminary data.</text>
</comment>
<dbReference type="AlphaFoldDB" id="A0A2W2DVU4"/>
<dbReference type="GO" id="GO:0016787">
    <property type="term" value="F:hydrolase activity"/>
    <property type="evidence" value="ECO:0007669"/>
    <property type="project" value="UniProtKB-KW"/>
</dbReference>
<accession>A0A2W2DVU4</accession>
<keyword evidence="2" id="KW-1185">Reference proteome</keyword>
<protein>
    <submittedName>
        <fullName evidence="1">Alpha/beta hydrolase</fullName>
    </submittedName>
</protein>